<comment type="caution">
    <text evidence="6">The sequence shown here is derived from an EMBL/GenBank/DDBJ whole genome shotgun (WGS) entry which is preliminary data.</text>
</comment>
<evidence type="ECO:0000256" key="2">
    <source>
        <dbReference type="ARBA" id="ARBA00022801"/>
    </source>
</evidence>
<keyword evidence="4" id="KW-0732">Signal</keyword>
<evidence type="ECO:0000256" key="3">
    <source>
        <dbReference type="SAM" id="MobiDB-lite"/>
    </source>
</evidence>
<feature type="compositionally biased region" description="Polar residues" evidence="3">
    <location>
        <begin position="66"/>
        <end position="84"/>
    </location>
</feature>
<proteinExistence type="inferred from homology"/>
<organism evidence="6 7">
    <name type="scientific">Staphylococcus auricularis</name>
    <dbReference type="NCBI Taxonomy" id="29379"/>
    <lineage>
        <taxon>Bacteria</taxon>
        <taxon>Bacillati</taxon>
        <taxon>Bacillota</taxon>
        <taxon>Bacilli</taxon>
        <taxon>Bacillales</taxon>
        <taxon>Staphylococcaceae</taxon>
        <taxon>Staphylococcus</taxon>
    </lineage>
</organism>
<dbReference type="GO" id="GO:0004040">
    <property type="term" value="F:amidase activity"/>
    <property type="evidence" value="ECO:0007669"/>
    <property type="project" value="InterPro"/>
</dbReference>
<evidence type="ECO:0000256" key="4">
    <source>
        <dbReference type="SAM" id="SignalP"/>
    </source>
</evidence>
<dbReference type="EMBL" id="PPQW01000012">
    <property type="protein sequence ID" value="PNZ68595.1"/>
    <property type="molecule type" value="Genomic_DNA"/>
</dbReference>
<accession>A0AAP8PQG3</accession>
<feature type="compositionally biased region" description="Basic and acidic residues" evidence="3">
    <location>
        <begin position="137"/>
        <end position="147"/>
    </location>
</feature>
<keyword evidence="2" id="KW-0378">Hydrolase</keyword>
<dbReference type="Pfam" id="PF05257">
    <property type="entry name" value="CHAP"/>
    <property type="match status" value="1"/>
</dbReference>
<dbReference type="Gene3D" id="3.90.1720.10">
    <property type="entry name" value="endopeptidase domain like (from Nostoc punctiforme)"/>
    <property type="match status" value="1"/>
</dbReference>
<feature type="signal peptide" evidence="4">
    <location>
        <begin position="1"/>
        <end position="23"/>
    </location>
</feature>
<protein>
    <submittedName>
        <fullName evidence="6">CHAP domain-containing protein</fullName>
    </submittedName>
</protein>
<dbReference type="Gene3D" id="4.10.80.30">
    <property type="entry name" value="DNA polymerase, domain 6"/>
    <property type="match status" value="1"/>
</dbReference>
<dbReference type="InterPro" id="IPR051056">
    <property type="entry name" value="Glycosyl_Hydrolase_73"/>
</dbReference>
<feature type="compositionally biased region" description="Polar residues" evidence="3">
    <location>
        <begin position="101"/>
        <end position="134"/>
    </location>
</feature>
<dbReference type="PANTHER" id="PTHR33308">
    <property type="entry name" value="PEPTIDOGLYCAN HYDROLASE FLGJ"/>
    <property type="match status" value="1"/>
</dbReference>
<dbReference type="RefSeq" id="WP_059106315.1">
    <property type="nucleotide sequence ID" value="NZ_AP024589.1"/>
</dbReference>
<dbReference type="AlphaFoldDB" id="A0AAP8PQG3"/>
<dbReference type="PANTHER" id="PTHR33308:SF9">
    <property type="entry name" value="PEPTIDOGLYCAN HYDROLASE FLGJ"/>
    <property type="match status" value="1"/>
</dbReference>
<reference evidence="6 7" key="1">
    <citation type="submission" date="2017-08" db="EMBL/GenBank/DDBJ databases">
        <title>Draft genome sequences of 64 type strains of genus Staph aureus.</title>
        <authorList>
            <person name="Cole K."/>
            <person name="Golubchik T."/>
            <person name="Russell J."/>
            <person name="Foster D."/>
            <person name="Llewelyn M."/>
            <person name="Wilson D."/>
            <person name="Crook D."/>
            <person name="Paul J."/>
        </authorList>
    </citation>
    <scope>NUCLEOTIDE SEQUENCE [LARGE SCALE GENOMIC DNA]</scope>
    <source>
        <strain evidence="6 7">NCTC 12101</strain>
    </source>
</reference>
<evidence type="ECO:0000256" key="1">
    <source>
        <dbReference type="ARBA" id="ARBA00006088"/>
    </source>
</evidence>
<dbReference type="GeneID" id="64983052"/>
<gene>
    <name evidence="6" type="ORF">CD158_03070</name>
</gene>
<evidence type="ECO:0000259" key="5">
    <source>
        <dbReference type="PROSITE" id="PS50911"/>
    </source>
</evidence>
<feature type="domain" description="Peptidase C51" evidence="5">
    <location>
        <begin position="403"/>
        <end position="532"/>
    </location>
</feature>
<dbReference type="Proteomes" id="UP000242470">
    <property type="component" value="Unassembled WGS sequence"/>
</dbReference>
<dbReference type="Gene3D" id="1.10.530.10">
    <property type="match status" value="1"/>
</dbReference>
<dbReference type="PROSITE" id="PS50911">
    <property type="entry name" value="CHAP"/>
    <property type="match status" value="1"/>
</dbReference>
<evidence type="ECO:0000313" key="7">
    <source>
        <dbReference type="Proteomes" id="UP000242470"/>
    </source>
</evidence>
<feature type="region of interest" description="Disordered" evidence="3">
    <location>
        <begin position="25"/>
        <end position="220"/>
    </location>
</feature>
<dbReference type="SMART" id="SM00047">
    <property type="entry name" value="LYZ2"/>
    <property type="match status" value="1"/>
</dbReference>
<name>A0AAP8PQG3_9STAP</name>
<feature type="chain" id="PRO_5043006786" evidence="4">
    <location>
        <begin position="24"/>
        <end position="539"/>
    </location>
</feature>
<sequence length="539" mass="60600">MKNPRLLFNVISTTLLLSTFTTATTIATTDQSKVNQTDPPKNDAESTDVQKKKEVKMESEPESAQAKPTTETIDKNNVPTSEVNSKPAKQETPSTEKPKTPESQTPARNSNVEPHKPSPTQNQASPPNQTNHVQKQPHVERAPKTNKENPQTQKTSKEKPHNSKEQSKKEKAKETKTDSVKKHTSKKQEPKKKEASDKPHKNTEKSARVESITNTNISHTEAAPDEPFVIVDSKETRQFIKSIAKKAHCIGQKQNLYASVLIAQAVLESGSGLSQLAQQPNYNLFGIKGNYKGKSVQFKTLEVDKDQRTYKTYATFRKYPNYKASLLDYAQLLKHGIDGDALFYQSTWKNKTRSYRDATHYLAGTYASDPNYAQKLNALIEHYDLTRFDNKKRPNLDAFVSETSAPSSHHFVPFKEIATNGVYPYGQCTWYVYQRMAQFNKSIGADWGNAHEWNNQAQIQNYRILSSPEPHTIAVFEADQLGAHPQYGHVAFVEKVHKDGSITISESNVKGLGKISHRKLTAKDVGKLKYIEGRTVTQS</sequence>
<dbReference type="InterPro" id="IPR038765">
    <property type="entry name" value="Papain-like_cys_pep_sf"/>
</dbReference>
<feature type="compositionally biased region" description="Polar residues" evidence="3">
    <location>
        <begin position="30"/>
        <end position="39"/>
    </location>
</feature>
<dbReference type="Pfam" id="PF01832">
    <property type="entry name" value="Glucosaminidase"/>
    <property type="match status" value="1"/>
</dbReference>
<comment type="similarity">
    <text evidence="1">In the N-terminal section; belongs to the N-acetylmuramoyl-L-alanine amidase 2 family.</text>
</comment>
<dbReference type="InterPro" id="IPR007921">
    <property type="entry name" value="CHAP_dom"/>
</dbReference>
<evidence type="ECO:0000313" key="6">
    <source>
        <dbReference type="EMBL" id="PNZ68595.1"/>
    </source>
</evidence>
<dbReference type="InterPro" id="IPR002901">
    <property type="entry name" value="MGlyc_endo_b_GlcNAc-like_dom"/>
</dbReference>
<dbReference type="SUPFAM" id="SSF54001">
    <property type="entry name" value="Cysteine proteinases"/>
    <property type="match status" value="1"/>
</dbReference>
<feature type="compositionally biased region" description="Basic and acidic residues" evidence="3">
    <location>
        <begin position="40"/>
        <end position="59"/>
    </location>
</feature>
<feature type="compositionally biased region" description="Basic and acidic residues" evidence="3">
    <location>
        <begin position="155"/>
        <end position="208"/>
    </location>
</feature>